<dbReference type="InterPro" id="IPR008769">
    <property type="entry name" value="PhaF_PhaI"/>
</dbReference>
<dbReference type="Proteomes" id="UP000005268">
    <property type="component" value="Chromosome"/>
</dbReference>
<proteinExistence type="predicted"/>
<name>I3UU28_PSEPU</name>
<protein>
    <submittedName>
        <fullName evidence="1">Poly granule-associated protein</fullName>
    </submittedName>
</protein>
<evidence type="ECO:0000313" key="2">
    <source>
        <dbReference type="Proteomes" id="UP000005268"/>
    </source>
</evidence>
<organism evidence="1 2">
    <name type="scientific">Pseudomonas putida ND6</name>
    <dbReference type="NCBI Taxonomy" id="231023"/>
    <lineage>
        <taxon>Bacteria</taxon>
        <taxon>Pseudomonadati</taxon>
        <taxon>Pseudomonadota</taxon>
        <taxon>Gammaproteobacteria</taxon>
        <taxon>Pseudomonadales</taxon>
        <taxon>Pseudomonadaceae</taxon>
        <taxon>Pseudomonas</taxon>
    </lineage>
</organism>
<dbReference type="NCBIfam" id="TIGR01837">
    <property type="entry name" value="PHA_granule_1"/>
    <property type="match status" value="1"/>
</dbReference>
<dbReference type="PANTHER" id="PTHR38664">
    <property type="entry name" value="SLR0058 PROTEIN"/>
    <property type="match status" value="1"/>
</dbReference>
<dbReference type="PATRIC" id="fig|231023.4.peg.1986"/>
<sequence>MHKPSLHGRFSTTHEHEVHSMAKVIAKKKDEALDTLGEVRGYARKIWLAGIGAYARVGQEGADYFKELVRAGEGVEKRGKKRIDKELDAANHQLDEVGEEVSRVRGKVEIQLDKIEKAFDARVGRALNRLGIPSKHDVEALSIKLEQLHELLERVAHKP</sequence>
<gene>
    <name evidence="1" type="ORF">YSA_04115</name>
</gene>
<dbReference type="AlphaFoldDB" id="I3UU28"/>
<dbReference type="Pfam" id="PF05597">
    <property type="entry name" value="Phasin"/>
    <property type="match status" value="1"/>
</dbReference>
<accession>I3UU28</accession>
<dbReference type="PANTHER" id="PTHR38664:SF1">
    <property type="entry name" value="SLR0058 PROTEIN"/>
    <property type="match status" value="1"/>
</dbReference>
<dbReference type="HOGENOM" id="CLU_113343_2_0_6"/>
<dbReference type="KEGG" id="ppi:YSA_04115"/>
<evidence type="ECO:0000313" key="1">
    <source>
        <dbReference type="EMBL" id="AFK68999.1"/>
    </source>
</evidence>
<reference evidence="1 2" key="1">
    <citation type="journal article" date="2012" name="J. Bacteriol.">
        <title>Complete Genome Sequence of the Naphthalene-Degrading Pseudomonas putida Strain ND6.</title>
        <authorList>
            <person name="Li S."/>
            <person name="Zhao H."/>
            <person name="Li Y."/>
            <person name="Niu S."/>
            <person name="Cai B."/>
        </authorList>
    </citation>
    <scope>NUCLEOTIDE SEQUENCE [LARGE SCALE GENOMIC DNA]</scope>
    <source>
        <strain evidence="1 2">ND6</strain>
    </source>
</reference>
<dbReference type="EMBL" id="CP003588">
    <property type="protein sequence ID" value="AFK68999.1"/>
    <property type="molecule type" value="Genomic_DNA"/>
</dbReference>